<organism evidence="1 2">
    <name type="scientific">Pleurodeles waltl</name>
    <name type="common">Iberian ribbed newt</name>
    <dbReference type="NCBI Taxonomy" id="8319"/>
    <lineage>
        <taxon>Eukaryota</taxon>
        <taxon>Metazoa</taxon>
        <taxon>Chordata</taxon>
        <taxon>Craniata</taxon>
        <taxon>Vertebrata</taxon>
        <taxon>Euteleostomi</taxon>
        <taxon>Amphibia</taxon>
        <taxon>Batrachia</taxon>
        <taxon>Caudata</taxon>
        <taxon>Salamandroidea</taxon>
        <taxon>Salamandridae</taxon>
        <taxon>Pleurodelinae</taxon>
        <taxon>Pleurodeles</taxon>
    </lineage>
</organism>
<protein>
    <submittedName>
        <fullName evidence="1">Uncharacterized protein</fullName>
    </submittedName>
</protein>
<dbReference type="EMBL" id="JANPWB010000015">
    <property type="protein sequence ID" value="KAJ1089387.1"/>
    <property type="molecule type" value="Genomic_DNA"/>
</dbReference>
<sequence>MEGRAVNCKLHAVVMAVMRQKAATAAGPRELALQVRLLKHLPRSHYAPGSPTATLAPHFWHSLASLAQQLGGRHRAVSTADNNTLLLISPQTRCSSTRPVLPHPG</sequence>
<dbReference type="Proteomes" id="UP001066276">
    <property type="component" value="Chromosome 11"/>
</dbReference>
<dbReference type="AlphaFoldDB" id="A0AAV7LG61"/>
<accession>A0AAV7LG61</accession>
<evidence type="ECO:0000313" key="1">
    <source>
        <dbReference type="EMBL" id="KAJ1089387.1"/>
    </source>
</evidence>
<keyword evidence="2" id="KW-1185">Reference proteome</keyword>
<comment type="caution">
    <text evidence="1">The sequence shown here is derived from an EMBL/GenBank/DDBJ whole genome shotgun (WGS) entry which is preliminary data.</text>
</comment>
<gene>
    <name evidence="1" type="ORF">NDU88_002538</name>
</gene>
<proteinExistence type="predicted"/>
<reference evidence="1" key="1">
    <citation type="journal article" date="2022" name="bioRxiv">
        <title>Sequencing and chromosome-scale assembly of the giantPleurodeles waltlgenome.</title>
        <authorList>
            <person name="Brown T."/>
            <person name="Elewa A."/>
            <person name="Iarovenko S."/>
            <person name="Subramanian E."/>
            <person name="Araus A.J."/>
            <person name="Petzold A."/>
            <person name="Susuki M."/>
            <person name="Suzuki K.-i.T."/>
            <person name="Hayashi T."/>
            <person name="Toyoda A."/>
            <person name="Oliveira C."/>
            <person name="Osipova E."/>
            <person name="Leigh N.D."/>
            <person name="Simon A."/>
            <person name="Yun M.H."/>
        </authorList>
    </citation>
    <scope>NUCLEOTIDE SEQUENCE</scope>
    <source>
        <strain evidence="1">20211129_DDA</strain>
        <tissue evidence="1">Liver</tissue>
    </source>
</reference>
<evidence type="ECO:0000313" key="2">
    <source>
        <dbReference type="Proteomes" id="UP001066276"/>
    </source>
</evidence>
<name>A0AAV7LG61_PLEWA</name>